<keyword evidence="3" id="KW-1185">Reference proteome</keyword>
<feature type="non-terminal residue" evidence="2">
    <location>
        <position position="96"/>
    </location>
</feature>
<dbReference type="GO" id="GO:0003830">
    <property type="term" value="F:beta-1,4-mannosylglycoprotein 4-beta-N-acetylglucosaminyltransferase activity"/>
    <property type="evidence" value="ECO:0007669"/>
    <property type="project" value="InterPro"/>
</dbReference>
<keyword evidence="2" id="KW-0808">Transferase</keyword>
<gene>
    <name evidence="2" type="ORF">HaLaN_22469</name>
</gene>
<protein>
    <submittedName>
        <fullName evidence="2">N-glycosyl-oligosaccharide-glycoprotein N-acetylglucosaminyltransferase III</fullName>
    </submittedName>
</protein>
<feature type="chain" id="PRO_5025425909" evidence="1">
    <location>
        <begin position="20"/>
        <end position="96"/>
    </location>
</feature>
<keyword evidence="2" id="KW-0328">Glycosyltransferase</keyword>
<dbReference type="EMBL" id="BLLF01002590">
    <property type="protein sequence ID" value="GFH24638.1"/>
    <property type="molecule type" value="Genomic_DNA"/>
</dbReference>
<name>A0A6A0A0Z9_HAELA</name>
<feature type="signal peptide" evidence="1">
    <location>
        <begin position="1"/>
        <end position="19"/>
    </location>
</feature>
<evidence type="ECO:0000256" key="1">
    <source>
        <dbReference type="SAM" id="SignalP"/>
    </source>
</evidence>
<keyword evidence="1" id="KW-0732">Signal</keyword>
<proteinExistence type="predicted"/>
<comment type="caution">
    <text evidence="2">The sequence shown here is derived from an EMBL/GenBank/DDBJ whole genome shotgun (WGS) entry which is preliminary data.</text>
</comment>
<dbReference type="Pfam" id="PF04724">
    <property type="entry name" value="Glyco_transf_17"/>
    <property type="match status" value="1"/>
</dbReference>
<dbReference type="AlphaFoldDB" id="A0A6A0A0Z9"/>
<dbReference type="InterPro" id="IPR006813">
    <property type="entry name" value="Glyco_trans_17"/>
</dbReference>
<accession>A0A6A0A0Z9</accession>
<dbReference type="GO" id="GO:0016020">
    <property type="term" value="C:membrane"/>
    <property type="evidence" value="ECO:0007669"/>
    <property type="project" value="InterPro"/>
</dbReference>
<evidence type="ECO:0000313" key="3">
    <source>
        <dbReference type="Proteomes" id="UP000485058"/>
    </source>
</evidence>
<evidence type="ECO:0000313" key="2">
    <source>
        <dbReference type="EMBL" id="GFH24638.1"/>
    </source>
</evidence>
<sequence length="96" mass="10848">MLAVKLLVLVVAVVDTVSSIKAPCPAFTLRGRSPLPNPLPDARWCIGRQLGYSDGTMHNLLPRDRPRRLIDSIIFNDELELLDIRLHTLWDVVDTF</sequence>
<reference evidence="2 3" key="1">
    <citation type="submission" date="2020-02" db="EMBL/GenBank/DDBJ databases">
        <title>Draft genome sequence of Haematococcus lacustris strain NIES-144.</title>
        <authorList>
            <person name="Morimoto D."/>
            <person name="Nakagawa S."/>
            <person name="Yoshida T."/>
            <person name="Sawayama S."/>
        </authorList>
    </citation>
    <scope>NUCLEOTIDE SEQUENCE [LARGE SCALE GENOMIC DNA]</scope>
    <source>
        <strain evidence="2 3">NIES-144</strain>
    </source>
</reference>
<organism evidence="2 3">
    <name type="scientific">Haematococcus lacustris</name>
    <name type="common">Green alga</name>
    <name type="synonym">Haematococcus pluvialis</name>
    <dbReference type="NCBI Taxonomy" id="44745"/>
    <lineage>
        <taxon>Eukaryota</taxon>
        <taxon>Viridiplantae</taxon>
        <taxon>Chlorophyta</taxon>
        <taxon>core chlorophytes</taxon>
        <taxon>Chlorophyceae</taxon>
        <taxon>CS clade</taxon>
        <taxon>Chlamydomonadales</taxon>
        <taxon>Haematococcaceae</taxon>
        <taxon>Haematococcus</taxon>
    </lineage>
</organism>
<dbReference type="Proteomes" id="UP000485058">
    <property type="component" value="Unassembled WGS sequence"/>
</dbReference>